<dbReference type="EMBL" id="JACHFV010000015">
    <property type="protein sequence ID" value="MBB5296910.1"/>
    <property type="molecule type" value="Genomic_DNA"/>
</dbReference>
<gene>
    <name evidence="2" type="ORF">HNQ10_003770</name>
</gene>
<reference evidence="2 3" key="1">
    <citation type="submission" date="2020-08" db="EMBL/GenBank/DDBJ databases">
        <title>Genomic Encyclopedia of Type Strains, Phase IV (KMG-IV): sequencing the most valuable type-strain genomes for metagenomic binning, comparative biology and taxonomic classification.</title>
        <authorList>
            <person name="Goeker M."/>
        </authorList>
    </citation>
    <scope>NUCLEOTIDE SEQUENCE [LARGE SCALE GENOMIC DNA]</scope>
    <source>
        <strain evidence="2 3">DSM 105434</strain>
    </source>
</reference>
<organism evidence="2 3">
    <name type="scientific">Deinococcus metallilatus</name>
    <dbReference type="NCBI Taxonomy" id="1211322"/>
    <lineage>
        <taxon>Bacteria</taxon>
        <taxon>Thermotogati</taxon>
        <taxon>Deinococcota</taxon>
        <taxon>Deinococci</taxon>
        <taxon>Deinococcales</taxon>
        <taxon>Deinococcaceae</taxon>
        <taxon>Deinococcus</taxon>
    </lineage>
</organism>
<protein>
    <submittedName>
        <fullName evidence="2">Uncharacterized protein</fullName>
    </submittedName>
</protein>
<name>A0ABR6MY82_9DEIO</name>
<dbReference type="RefSeq" id="WP_146719780.1">
    <property type="nucleotide sequence ID" value="NZ_BSUI01000011.1"/>
</dbReference>
<proteinExistence type="predicted"/>
<sequence length="352" mass="38288">MTSHPSAAFRVVHNSFNGLAGVRAGASPLPCPSALDVFVGQALLSEDAVGSVLTGNADPALQAALLDGGWTRLADDRWGKLHPLLSETPERLSERLGEIAAVLPEFTALAGALQSRLLRGAAGMKTTGSGEDLKWHFQSLERELWPTKVIHDDLPSFIVPVGVNWVQSVFGMEVARRPPPFGKWSPWSERHVQFLAARPDTRLQPGARLLWMQRATGRGKQTRLVGCSVLQEVQQGTVAALLRTLGHLPGMTRSEVQALAGDRDVRLTALVCIRPEVFTREVSRQETLRVGLKLGSGRTLSRLPLRISGAQFAELYAQGVRREKGGENIHPEGDRSSRRFTDSATNDSPTGH</sequence>
<comment type="caution">
    <text evidence="2">The sequence shown here is derived from an EMBL/GenBank/DDBJ whole genome shotgun (WGS) entry which is preliminary data.</text>
</comment>
<dbReference type="Proteomes" id="UP000536909">
    <property type="component" value="Unassembled WGS sequence"/>
</dbReference>
<feature type="compositionally biased region" description="Polar residues" evidence="1">
    <location>
        <begin position="342"/>
        <end position="352"/>
    </location>
</feature>
<feature type="region of interest" description="Disordered" evidence="1">
    <location>
        <begin position="323"/>
        <end position="352"/>
    </location>
</feature>
<keyword evidence="3" id="KW-1185">Reference proteome</keyword>
<evidence type="ECO:0000256" key="1">
    <source>
        <dbReference type="SAM" id="MobiDB-lite"/>
    </source>
</evidence>
<feature type="compositionally biased region" description="Basic and acidic residues" evidence="1">
    <location>
        <begin position="323"/>
        <end position="341"/>
    </location>
</feature>
<evidence type="ECO:0000313" key="3">
    <source>
        <dbReference type="Proteomes" id="UP000536909"/>
    </source>
</evidence>
<accession>A0ABR6MY82</accession>
<evidence type="ECO:0000313" key="2">
    <source>
        <dbReference type="EMBL" id="MBB5296910.1"/>
    </source>
</evidence>